<feature type="domain" description="TonB-dependent receptor plug" evidence="7">
    <location>
        <begin position="54"/>
        <end position="164"/>
    </location>
</feature>
<keyword evidence="5" id="KW-0732">Signal</keyword>
<evidence type="ECO:0000256" key="2">
    <source>
        <dbReference type="ARBA" id="ARBA00023136"/>
    </source>
</evidence>
<keyword evidence="8" id="KW-0675">Receptor</keyword>
<feature type="chain" id="PRO_5045802173" evidence="5">
    <location>
        <begin position="30"/>
        <end position="884"/>
    </location>
</feature>
<dbReference type="InterPro" id="IPR000531">
    <property type="entry name" value="Beta-barrel_TonB"/>
</dbReference>
<feature type="signal peptide" evidence="5">
    <location>
        <begin position="1"/>
        <end position="29"/>
    </location>
</feature>
<dbReference type="NCBIfam" id="TIGR01782">
    <property type="entry name" value="TonB-Xanth-Caul"/>
    <property type="match status" value="1"/>
</dbReference>
<evidence type="ECO:0000259" key="6">
    <source>
        <dbReference type="Pfam" id="PF00593"/>
    </source>
</evidence>
<evidence type="ECO:0000313" key="9">
    <source>
        <dbReference type="Proteomes" id="UP001168380"/>
    </source>
</evidence>
<evidence type="ECO:0000256" key="5">
    <source>
        <dbReference type="SAM" id="SignalP"/>
    </source>
</evidence>
<feature type="domain" description="TonB-dependent receptor-like beta-barrel" evidence="6">
    <location>
        <begin position="346"/>
        <end position="837"/>
    </location>
</feature>
<organism evidence="8 9">
    <name type="scientific">Gilvimarinus algae</name>
    <dbReference type="NCBI Taxonomy" id="3058037"/>
    <lineage>
        <taxon>Bacteria</taxon>
        <taxon>Pseudomonadati</taxon>
        <taxon>Pseudomonadota</taxon>
        <taxon>Gammaproteobacteria</taxon>
        <taxon>Cellvibrionales</taxon>
        <taxon>Cellvibrionaceae</taxon>
        <taxon>Gilvimarinus</taxon>
    </lineage>
</organism>
<keyword evidence="3" id="KW-0998">Cell outer membrane</keyword>
<comment type="subcellular location">
    <subcellularLocation>
        <location evidence="1 4">Cell outer membrane</location>
    </subcellularLocation>
</comment>
<dbReference type="SUPFAM" id="SSF56935">
    <property type="entry name" value="Porins"/>
    <property type="match status" value="1"/>
</dbReference>
<evidence type="ECO:0000313" key="8">
    <source>
        <dbReference type="EMBL" id="MDO3383596.1"/>
    </source>
</evidence>
<evidence type="ECO:0000256" key="3">
    <source>
        <dbReference type="ARBA" id="ARBA00023237"/>
    </source>
</evidence>
<dbReference type="Gene3D" id="2.40.170.20">
    <property type="entry name" value="TonB-dependent receptor, beta-barrel domain"/>
    <property type="match status" value="1"/>
</dbReference>
<comment type="similarity">
    <text evidence="4">Belongs to the TonB-dependent receptor family.</text>
</comment>
<dbReference type="InterPro" id="IPR037066">
    <property type="entry name" value="Plug_dom_sf"/>
</dbReference>
<keyword evidence="2 4" id="KW-0472">Membrane</keyword>
<dbReference type="PANTHER" id="PTHR40980">
    <property type="entry name" value="PLUG DOMAIN-CONTAINING PROTEIN"/>
    <property type="match status" value="1"/>
</dbReference>
<dbReference type="Proteomes" id="UP001168380">
    <property type="component" value="Unassembled WGS sequence"/>
</dbReference>
<gene>
    <name evidence="8" type="ORF">QWI16_15550</name>
</gene>
<keyword evidence="9" id="KW-1185">Reference proteome</keyword>
<sequence>MGLNKRAFRRKLIASSISGCLLAPVVAQAQDEPMYEEVVVTGIRASLNDAVDIKRNATGIVDAVSAEDVGKFPDSDVGESLGRIPGVTVGRAFGQGASVSIRGAAPQMTLTQLNGQNVASTGWYDQQSIDRSFNYSLLPSQLIGGIEVYKSSQADLNEGGIGGTVIVKTRKPLDMDANTLFLGAKARTGTIGDEISPEISGLYSWKNDSETFGVLVAGAFEDSDYVRRGTEADYQWSQDVEPSTFVQERERTALDANIQFAPTEALSFNLHVLSLDLTADNIGTNLYYFPPSASTYSCEQVNAAGVCVIQTVDQAIRGDLQPGWASGAPDSETFMQHWGRVAEMTSDTYDFSAEYAGDGFTLSGSIGQTEAKGGTNMTTNFQYFPSTGSPMSLWAGTIDATGKQIKIHTTHDPSMTLDDLQEYTVPQAWAVGKGPNTDEETYAQVDVEFDLDWGIFTSFKTGIRTTDHDVERFDYNGNLTVTEVATASLYNGTYEVGVNGVTVPEPNLDAMIAATENNLNGWDEARPGYSLLNEQNDAFYGMFTFEGDRFKGNVGVRYISSDITRTQYELDGTELAEGDIGENNGYSYTTTDHQADYDDFLPSFNLSVDLTDSLLMRFTAAQTISRPNYADMVVSYSGYADDRDDNQTVNMGSEGLLPMKSSQADLSLEYYYGEGNLVSATYFVKSIDDFVTDVINPDQQIGVEDPAGGDNWTINEKVNASGADINGIELQINHGFDNGFGVSANYTYVNADAPAEAFADRIGVFTESSQDSANLVGYWENDTFSVRTAYNWRSKYMIREGGFYYGNRMHDDFGSLDFSANWYLNDNIDLSFEATNLLAEDDIQYGAADESTREFGMKAPLLEGYPAWSYEGETRYMLGVSFKL</sequence>
<dbReference type="Pfam" id="PF00593">
    <property type="entry name" value="TonB_dep_Rec_b-barrel"/>
    <property type="match status" value="1"/>
</dbReference>
<dbReference type="CDD" id="cd01347">
    <property type="entry name" value="ligand_gated_channel"/>
    <property type="match status" value="1"/>
</dbReference>
<dbReference type="Gene3D" id="2.170.130.10">
    <property type="entry name" value="TonB-dependent receptor, plug domain"/>
    <property type="match status" value="1"/>
</dbReference>
<evidence type="ECO:0000256" key="1">
    <source>
        <dbReference type="ARBA" id="ARBA00004442"/>
    </source>
</evidence>
<evidence type="ECO:0000256" key="4">
    <source>
        <dbReference type="RuleBase" id="RU003357"/>
    </source>
</evidence>
<reference evidence="8" key="1">
    <citation type="submission" date="2023-07" db="EMBL/GenBank/DDBJ databases">
        <title>Gilvimarinus algae sp. nov., isolated from the surface of Kelp.</title>
        <authorList>
            <person name="Sun Y.Y."/>
            <person name="Gong Y."/>
            <person name="Du Z.J."/>
        </authorList>
    </citation>
    <scope>NUCLEOTIDE SEQUENCE</scope>
    <source>
        <strain evidence="8">SDUM040014</strain>
    </source>
</reference>
<accession>A0ABT8THM3</accession>
<dbReference type="InterPro" id="IPR010104">
    <property type="entry name" value="TonB_rcpt_bac"/>
</dbReference>
<evidence type="ECO:0000259" key="7">
    <source>
        <dbReference type="Pfam" id="PF07715"/>
    </source>
</evidence>
<proteinExistence type="inferred from homology"/>
<dbReference type="InterPro" id="IPR012910">
    <property type="entry name" value="Plug_dom"/>
</dbReference>
<name>A0ABT8THM3_9GAMM</name>
<protein>
    <submittedName>
        <fullName evidence="8">TonB-dependent receptor</fullName>
    </submittedName>
</protein>
<dbReference type="EMBL" id="JAULRT010000062">
    <property type="protein sequence ID" value="MDO3383596.1"/>
    <property type="molecule type" value="Genomic_DNA"/>
</dbReference>
<dbReference type="InterPro" id="IPR036942">
    <property type="entry name" value="Beta-barrel_TonB_sf"/>
</dbReference>
<comment type="caution">
    <text evidence="8">The sequence shown here is derived from an EMBL/GenBank/DDBJ whole genome shotgun (WGS) entry which is preliminary data.</text>
</comment>
<dbReference type="RefSeq" id="WP_302714471.1">
    <property type="nucleotide sequence ID" value="NZ_JAULRT010000062.1"/>
</dbReference>
<dbReference type="PANTHER" id="PTHR40980:SF3">
    <property type="entry name" value="TONB-DEPENDENT RECEPTOR-LIKE BETA-BARREL DOMAIN-CONTAINING PROTEIN"/>
    <property type="match status" value="1"/>
</dbReference>
<dbReference type="Pfam" id="PF07715">
    <property type="entry name" value="Plug"/>
    <property type="match status" value="1"/>
</dbReference>
<keyword evidence="4" id="KW-0798">TonB box</keyword>